<dbReference type="AlphaFoldDB" id="A0AAV1UMF1"/>
<accession>A0AAV1UMF1</accession>
<evidence type="ECO:0000313" key="2">
    <source>
        <dbReference type="EMBL" id="CAK7936034.1"/>
    </source>
</evidence>
<reference evidence="2" key="1">
    <citation type="submission" date="2024-01" db="EMBL/GenBank/DDBJ databases">
        <authorList>
            <person name="Webb A."/>
        </authorList>
    </citation>
    <scope>NUCLEOTIDE SEQUENCE</scope>
    <source>
        <strain evidence="2">Pm1</strain>
    </source>
</reference>
<comment type="caution">
    <text evidence="2">The sequence shown here is derived from an EMBL/GenBank/DDBJ whole genome shotgun (WGS) entry which is preliminary data.</text>
</comment>
<name>A0AAV1UMF1_9STRA</name>
<dbReference type="Proteomes" id="UP001162060">
    <property type="component" value="Unassembled WGS sequence"/>
</dbReference>
<sequence>MSSRAKIAKLNKQRPKGIKGSIQAIRDALANEKAKQAKADKEKLDDYNPSESDASVWSKNVCVISYNHWAGLRTRPSLEDRQPNPGVPFNNAKKQRQDRLANICTKRQRSI</sequence>
<feature type="region of interest" description="Disordered" evidence="1">
    <location>
        <begin position="75"/>
        <end position="111"/>
    </location>
</feature>
<gene>
    <name evidence="2" type="ORF">PM001_LOCUS21184</name>
</gene>
<organism evidence="2 3">
    <name type="scientific">Peronospora matthiolae</name>
    <dbReference type="NCBI Taxonomy" id="2874970"/>
    <lineage>
        <taxon>Eukaryota</taxon>
        <taxon>Sar</taxon>
        <taxon>Stramenopiles</taxon>
        <taxon>Oomycota</taxon>
        <taxon>Peronosporomycetes</taxon>
        <taxon>Peronosporales</taxon>
        <taxon>Peronosporaceae</taxon>
        <taxon>Peronospora</taxon>
    </lineage>
</organism>
<proteinExistence type="predicted"/>
<evidence type="ECO:0000256" key="1">
    <source>
        <dbReference type="SAM" id="MobiDB-lite"/>
    </source>
</evidence>
<dbReference type="EMBL" id="CAKLBY020000223">
    <property type="protein sequence ID" value="CAK7936034.1"/>
    <property type="molecule type" value="Genomic_DNA"/>
</dbReference>
<evidence type="ECO:0000313" key="3">
    <source>
        <dbReference type="Proteomes" id="UP001162060"/>
    </source>
</evidence>
<protein>
    <submittedName>
        <fullName evidence="2">Uncharacterized protein</fullName>
    </submittedName>
</protein>